<dbReference type="InterPro" id="IPR039657">
    <property type="entry name" value="Dimethylallyltransferase"/>
</dbReference>
<evidence type="ECO:0000256" key="12">
    <source>
        <dbReference type="RuleBase" id="RU003784"/>
    </source>
</evidence>
<dbReference type="GO" id="GO:0052381">
    <property type="term" value="F:tRNA dimethylallyltransferase activity"/>
    <property type="evidence" value="ECO:0007669"/>
    <property type="project" value="UniProtKB-UniRule"/>
</dbReference>
<dbReference type="NCBIfam" id="TIGR00174">
    <property type="entry name" value="miaA"/>
    <property type="match status" value="1"/>
</dbReference>
<sequence>MVWRLPPKKAGCPLLAITGPTATGKTAVGIEVALRVEGEVVSADSMMVYRGMDIGTAKPTLAERKGVPHHLIDVVDPGEDFSVATFQTLARKLIREINARGRLPILVGGTGLYIKAVLDGYRFTGGVDRELRRRLAAEAGRFGPAYLHERLRAVDPETAARLHPNDLKRIIRALEVFYRTGAPISRAASAETGPEYDALVYGLFLERQELYRRIEERVDAMLEAGLVEEVRRLLKGGLKRDATAMQALGYKEIAAYLAGEVTLEEAVYLLKRNTRRFAKRQLTWFRRDGRIRWLDVARYPSPERVAEEIAGWVQEYFRR</sequence>
<gene>
    <name evidence="10 14" type="primary">miaA</name>
    <name evidence="14" type="ORF">ENQ34_00385</name>
</gene>
<comment type="catalytic activity">
    <reaction evidence="9 10 11">
        <text>adenosine(37) in tRNA + dimethylallyl diphosphate = N(6)-dimethylallyladenosine(37) in tRNA + diphosphate</text>
        <dbReference type="Rhea" id="RHEA:26482"/>
        <dbReference type="Rhea" id="RHEA-COMP:10162"/>
        <dbReference type="Rhea" id="RHEA-COMP:10375"/>
        <dbReference type="ChEBI" id="CHEBI:33019"/>
        <dbReference type="ChEBI" id="CHEBI:57623"/>
        <dbReference type="ChEBI" id="CHEBI:74411"/>
        <dbReference type="ChEBI" id="CHEBI:74415"/>
        <dbReference type="EC" id="2.5.1.75"/>
    </reaction>
</comment>
<dbReference type="EC" id="2.5.1.75" evidence="10"/>
<dbReference type="InterPro" id="IPR027417">
    <property type="entry name" value="P-loop_NTPase"/>
</dbReference>
<dbReference type="SUPFAM" id="SSF52540">
    <property type="entry name" value="P-loop containing nucleoside triphosphate hydrolases"/>
    <property type="match status" value="1"/>
</dbReference>
<feature type="site" description="Interaction with substrate tRNA" evidence="10">
    <location>
        <position position="110"/>
    </location>
</feature>
<evidence type="ECO:0000256" key="11">
    <source>
        <dbReference type="RuleBase" id="RU003783"/>
    </source>
</evidence>
<organism evidence="14">
    <name type="scientific">Ammonifex degensii</name>
    <dbReference type="NCBI Taxonomy" id="42838"/>
    <lineage>
        <taxon>Bacteria</taxon>
        <taxon>Bacillati</taxon>
        <taxon>Bacillota</taxon>
        <taxon>Clostridia</taxon>
        <taxon>Thermoanaerobacterales</taxon>
        <taxon>Thermoanaerobacteraceae</taxon>
        <taxon>Ammonifex</taxon>
    </lineage>
</organism>
<keyword evidence="4 10" id="KW-0808">Transferase</keyword>
<feature type="binding site" evidence="10">
    <location>
        <begin position="21"/>
        <end position="26"/>
    </location>
    <ligand>
        <name>substrate</name>
    </ligand>
</feature>
<feature type="binding site" evidence="10">
    <location>
        <begin position="19"/>
        <end position="26"/>
    </location>
    <ligand>
        <name>ATP</name>
        <dbReference type="ChEBI" id="CHEBI:30616"/>
    </ligand>
</feature>
<feature type="site" description="Interaction with substrate tRNA" evidence="10">
    <location>
        <position position="132"/>
    </location>
</feature>
<protein>
    <recommendedName>
        <fullName evidence="10">tRNA dimethylallyltransferase</fullName>
        <ecNumber evidence="10">2.5.1.75</ecNumber>
    </recommendedName>
    <alternativeName>
        <fullName evidence="10">Dimethylallyl diphosphate:tRNA dimethylallyltransferase</fullName>
        <shortName evidence="10">DMAPP:tRNA dimethylallyltransferase</shortName>
        <shortName evidence="10">DMATase</shortName>
    </alternativeName>
    <alternativeName>
        <fullName evidence="10">Isopentenyl-diphosphate:tRNA isopentenyltransferase</fullName>
        <shortName evidence="10">IPP transferase</shortName>
        <shortName evidence="10">IPPT</shortName>
        <shortName evidence="10">IPTase</shortName>
    </alternativeName>
</protein>
<name>A0A7C2EB94_9THEO</name>
<dbReference type="PANTHER" id="PTHR11088:SF60">
    <property type="entry name" value="TRNA DIMETHYLALLYLTRANSFERASE"/>
    <property type="match status" value="1"/>
</dbReference>
<evidence type="ECO:0000256" key="7">
    <source>
        <dbReference type="ARBA" id="ARBA00022840"/>
    </source>
</evidence>
<dbReference type="InterPro" id="IPR018022">
    <property type="entry name" value="IPT"/>
</dbReference>
<reference evidence="14" key="1">
    <citation type="journal article" date="2020" name="mSystems">
        <title>Genome- and Community-Level Interaction Insights into Carbon Utilization and Element Cycling Functions of Hydrothermarchaeota in Hydrothermal Sediment.</title>
        <authorList>
            <person name="Zhou Z."/>
            <person name="Liu Y."/>
            <person name="Xu W."/>
            <person name="Pan J."/>
            <person name="Luo Z.H."/>
            <person name="Li M."/>
        </authorList>
    </citation>
    <scope>NUCLEOTIDE SEQUENCE [LARGE SCALE GENOMIC DNA]</scope>
    <source>
        <strain evidence="14">SpSt-300</strain>
    </source>
</reference>
<evidence type="ECO:0000256" key="6">
    <source>
        <dbReference type="ARBA" id="ARBA00022741"/>
    </source>
</evidence>
<comment type="subunit">
    <text evidence="10">Monomer.</text>
</comment>
<dbReference type="Gene3D" id="1.10.20.140">
    <property type="match status" value="1"/>
</dbReference>
<dbReference type="GO" id="GO:0005524">
    <property type="term" value="F:ATP binding"/>
    <property type="evidence" value="ECO:0007669"/>
    <property type="project" value="UniProtKB-UniRule"/>
</dbReference>
<keyword evidence="8 10" id="KW-0460">Magnesium</keyword>
<dbReference type="PANTHER" id="PTHR11088">
    <property type="entry name" value="TRNA DIMETHYLALLYLTRANSFERASE"/>
    <property type="match status" value="1"/>
</dbReference>
<dbReference type="HAMAP" id="MF_00185">
    <property type="entry name" value="IPP_trans"/>
    <property type="match status" value="1"/>
</dbReference>
<evidence type="ECO:0000256" key="5">
    <source>
        <dbReference type="ARBA" id="ARBA00022694"/>
    </source>
</evidence>
<keyword evidence="5 10" id="KW-0819">tRNA processing</keyword>
<comment type="caution">
    <text evidence="14">The sequence shown here is derived from an EMBL/GenBank/DDBJ whole genome shotgun (WGS) entry which is preliminary data.</text>
</comment>
<dbReference type="FunFam" id="1.10.20.140:FF:000001">
    <property type="entry name" value="tRNA dimethylallyltransferase"/>
    <property type="match status" value="1"/>
</dbReference>
<accession>A0A7C2EB94</accession>
<comment type="function">
    <text evidence="2 10 12">Catalyzes the transfer of a dimethylallyl group onto the adenine at position 37 in tRNAs that read codons beginning with uridine, leading to the formation of N6-(dimethylallyl)adenosine (i(6)A).</text>
</comment>
<comment type="similarity">
    <text evidence="3 10 13">Belongs to the IPP transferase family.</text>
</comment>
<comment type="cofactor">
    <cofactor evidence="1 10">
        <name>Mg(2+)</name>
        <dbReference type="ChEBI" id="CHEBI:18420"/>
    </cofactor>
</comment>
<dbReference type="EMBL" id="DSMU01000023">
    <property type="protein sequence ID" value="HEL65128.1"/>
    <property type="molecule type" value="Genomic_DNA"/>
</dbReference>
<evidence type="ECO:0000256" key="1">
    <source>
        <dbReference type="ARBA" id="ARBA00001946"/>
    </source>
</evidence>
<dbReference type="Pfam" id="PF01715">
    <property type="entry name" value="IPPT"/>
    <property type="match status" value="1"/>
</dbReference>
<evidence type="ECO:0000256" key="9">
    <source>
        <dbReference type="ARBA" id="ARBA00049563"/>
    </source>
</evidence>
<feature type="region of interest" description="Interaction with substrate tRNA" evidence="10">
    <location>
        <begin position="44"/>
        <end position="47"/>
    </location>
</feature>
<evidence type="ECO:0000256" key="4">
    <source>
        <dbReference type="ARBA" id="ARBA00022679"/>
    </source>
</evidence>
<evidence type="ECO:0000313" key="14">
    <source>
        <dbReference type="EMBL" id="HEL65128.1"/>
    </source>
</evidence>
<evidence type="ECO:0000256" key="8">
    <source>
        <dbReference type="ARBA" id="ARBA00022842"/>
    </source>
</evidence>
<dbReference type="GO" id="GO:0006400">
    <property type="term" value="P:tRNA modification"/>
    <property type="evidence" value="ECO:0007669"/>
    <property type="project" value="TreeGrafter"/>
</dbReference>
<comment type="caution">
    <text evidence="10">Lacks conserved residue(s) required for the propagation of feature annotation.</text>
</comment>
<keyword evidence="7 10" id="KW-0067">ATP-binding</keyword>
<evidence type="ECO:0000256" key="3">
    <source>
        <dbReference type="ARBA" id="ARBA00005842"/>
    </source>
</evidence>
<proteinExistence type="inferred from homology"/>
<dbReference type="Gene3D" id="3.40.50.300">
    <property type="entry name" value="P-loop containing nucleotide triphosphate hydrolases"/>
    <property type="match status" value="1"/>
</dbReference>
<evidence type="ECO:0000256" key="13">
    <source>
        <dbReference type="RuleBase" id="RU003785"/>
    </source>
</evidence>
<keyword evidence="6 10" id="KW-0547">Nucleotide-binding</keyword>
<evidence type="ECO:0000256" key="10">
    <source>
        <dbReference type="HAMAP-Rule" id="MF_00185"/>
    </source>
</evidence>
<dbReference type="AlphaFoldDB" id="A0A7C2EB94"/>
<evidence type="ECO:0000256" key="2">
    <source>
        <dbReference type="ARBA" id="ARBA00003213"/>
    </source>
</evidence>